<dbReference type="InterPro" id="IPR014730">
    <property type="entry name" value="ETF_a/b_N"/>
</dbReference>
<proteinExistence type="inferred from homology"/>
<evidence type="ECO:0000313" key="3">
    <source>
        <dbReference type="EMBL" id="SVB91903.1"/>
    </source>
</evidence>
<dbReference type="SMART" id="SM00893">
    <property type="entry name" value="ETF"/>
    <property type="match status" value="1"/>
</dbReference>
<feature type="domain" description="Electron transfer flavoprotein alpha/beta-subunit N-terminal" evidence="2">
    <location>
        <begin position="7"/>
        <end position="200"/>
    </location>
</feature>
<feature type="non-terminal residue" evidence="3">
    <location>
        <position position="219"/>
    </location>
</feature>
<gene>
    <name evidence="3" type="ORF">METZ01_LOCUS244757</name>
</gene>
<protein>
    <recommendedName>
        <fullName evidence="2">Electron transfer flavoprotein alpha/beta-subunit N-terminal domain-containing protein</fullName>
    </recommendedName>
</protein>
<dbReference type="PANTHER" id="PTHR43153">
    <property type="entry name" value="ELECTRON TRANSFER FLAVOPROTEIN ALPHA"/>
    <property type="match status" value="1"/>
</dbReference>
<dbReference type="Gene3D" id="3.40.50.620">
    <property type="entry name" value="HUPs"/>
    <property type="match status" value="1"/>
</dbReference>
<dbReference type="InterPro" id="IPR033947">
    <property type="entry name" value="ETF_alpha_N"/>
</dbReference>
<organism evidence="3">
    <name type="scientific">marine metagenome</name>
    <dbReference type="NCBI Taxonomy" id="408172"/>
    <lineage>
        <taxon>unclassified sequences</taxon>
        <taxon>metagenomes</taxon>
        <taxon>ecological metagenomes</taxon>
    </lineage>
</organism>
<dbReference type="PANTHER" id="PTHR43153:SF1">
    <property type="entry name" value="ELECTRON TRANSFER FLAVOPROTEIN SUBUNIT ALPHA, MITOCHONDRIAL"/>
    <property type="match status" value="1"/>
</dbReference>
<dbReference type="AlphaFoldDB" id="A0A382HZ43"/>
<comment type="similarity">
    <text evidence="1">Belongs to the ETF alpha-subunit/FixB family.</text>
</comment>
<dbReference type="GO" id="GO:0009055">
    <property type="term" value="F:electron transfer activity"/>
    <property type="evidence" value="ECO:0007669"/>
    <property type="project" value="InterPro"/>
</dbReference>
<evidence type="ECO:0000259" key="2">
    <source>
        <dbReference type="SMART" id="SM00893"/>
    </source>
</evidence>
<evidence type="ECO:0000256" key="1">
    <source>
        <dbReference type="ARBA" id="ARBA00005817"/>
    </source>
</evidence>
<accession>A0A382HZ43</accession>
<dbReference type="InterPro" id="IPR014729">
    <property type="entry name" value="Rossmann-like_a/b/a_fold"/>
</dbReference>
<dbReference type="GO" id="GO:0033539">
    <property type="term" value="P:fatty acid beta-oxidation using acyl-CoA dehydrogenase"/>
    <property type="evidence" value="ECO:0007669"/>
    <property type="project" value="TreeGrafter"/>
</dbReference>
<name>A0A382HZ43_9ZZZZ</name>
<dbReference type="SUPFAM" id="SSF52402">
    <property type="entry name" value="Adenine nucleotide alpha hydrolases-like"/>
    <property type="match status" value="1"/>
</dbReference>
<dbReference type="InterPro" id="IPR001308">
    <property type="entry name" value="ETF_a/FixB"/>
</dbReference>
<sequence length="219" mass="22532">MADSSGVLIVGELNGGAIAGVTGELLGVGRKLADSLGEDLSAVFFGSSIAEETAKGAFPMGADKVYLADSPVFNTYQPESAVEVLEKICKDVSPNVVVLAVSNMGRDLAPRLAHKLQTGLAMDCIDLNIESGTNSLIATRPVFGGKALAEVDCGAIKPAMASVRIKSQEALDPDQSRSGEIISVEVSVDSSVAKTAVVDNITVEVEGVKLEDARVVVGG</sequence>
<dbReference type="GO" id="GO:0050660">
    <property type="term" value="F:flavin adenine dinucleotide binding"/>
    <property type="evidence" value="ECO:0007669"/>
    <property type="project" value="InterPro"/>
</dbReference>
<dbReference type="Pfam" id="PF01012">
    <property type="entry name" value="ETF"/>
    <property type="match status" value="1"/>
</dbReference>
<dbReference type="EMBL" id="UINC01063843">
    <property type="protein sequence ID" value="SVB91903.1"/>
    <property type="molecule type" value="Genomic_DNA"/>
</dbReference>
<dbReference type="CDD" id="cd01715">
    <property type="entry name" value="ETF_alpha"/>
    <property type="match status" value="1"/>
</dbReference>
<reference evidence="3" key="1">
    <citation type="submission" date="2018-05" db="EMBL/GenBank/DDBJ databases">
        <authorList>
            <person name="Lanie J.A."/>
            <person name="Ng W.-L."/>
            <person name="Kazmierczak K.M."/>
            <person name="Andrzejewski T.M."/>
            <person name="Davidsen T.M."/>
            <person name="Wayne K.J."/>
            <person name="Tettelin H."/>
            <person name="Glass J.I."/>
            <person name="Rusch D."/>
            <person name="Podicherti R."/>
            <person name="Tsui H.-C.T."/>
            <person name="Winkler M.E."/>
        </authorList>
    </citation>
    <scope>NUCLEOTIDE SEQUENCE</scope>
</reference>